<accession>A0AA41RZM5</accession>
<reference evidence="10" key="1">
    <citation type="submission" date="2022-03" db="EMBL/GenBank/DDBJ databases">
        <title>A functionally conserved STORR gene fusion in Papaver species that diverged 16.8 million years ago.</title>
        <authorList>
            <person name="Catania T."/>
        </authorList>
    </citation>
    <scope>NUCLEOTIDE SEQUENCE</scope>
    <source>
        <strain evidence="10">S-191538</strain>
    </source>
</reference>
<comment type="caution">
    <text evidence="10">The sequence shown here is derived from an EMBL/GenBank/DDBJ whole genome shotgun (WGS) entry which is preliminary data.</text>
</comment>
<protein>
    <recommendedName>
        <fullName evidence="8">S-acyltransferase</fullName>
        <ecNumber evidence="8">2.3.1.225</ecNumber>
    </recommendedName>
    <alternativeName>
        <fullName evidence="8">Palmitoyltransferase</fullName>
    </alternativeName>
</protein>
<evidence type="ECO:0000256" key="7">
    <source>
        <dbReference type="ARBA" id="ARBA00023315"/>
    </source>
</evidence>
<dbReference type="GO" id="GO:0005794">
    <property type="term" value="C:Golgi apparatus"/>
    <property type="evidence" value="ECO:0007669"/>
    <property type="project" value="TreeGrafter"/>
</dbReference>
<keyword evidence="3 8" id="KW-0808">Transferase</keyword>
<dbReference type="GO" id="GO:0006612">
    <property type="term" value="P:protein targeting to membrane"/>
    <property type="evidence" value="ECO:0007669"/>
    <property type="project" value="TreeGrafter"/>
</dbReference>
<comment type="catalytic activity">
    <reaction evidence="8">
        <text>L-cysteinyl-[protein] + hexadecanoyl-CoA = S-hexadecanoyl-L-cysteinyl-[protein] + CoA</text>
        <dbReference type="Rhea" id="RHEA:36683"/>
        <dbReference type="Rhea" id="RHEA-COMP:10131"/>
        <dbReference type="Rhea" id="RHEA-COMP:11032"/>
        <dbReference type="ChEBI" id="CHEBI:29950"/>
        <dbReference type="ChEBI" id="CHEBI:57287"/>
        <dbReference type="ChEBI" id="CHEBI:57379"/>
        <dbReference type="ChEBI" id="CHEBI:74151"/>
        <dbReference type="EC" id="2.3.1.225"/>
    </reaction>
</comment>
<keyword evidence="5 8" id="KW-1133">Transmembrane helix</keyword>
<dbReference type="GO" id="GO:0019706">
    <property type="term" value="F:protein-cysteine S-palmitoyltransferase activity"/>
    <property type="evidence" value="ECO:0007669"/>
    <property type="project" value="UniProtKB-EC"/>
</dbReference>
<dbReference type="Pfam" id="PF01529">
    <property type="entry name" value="DHHC"/>
    <property type="match status" value="1"/>
</dbReference>
<gene>
    <name evidence="10" type="ORF">MKW94_004594</name>
</gene>
<keyword evidence="4 8" id="KW-0812">Transmembrane</keyword>
<keyword evidence="7 8" id="KW-0012">Acyltransferase</keyword>
<evidence type="ECO:0000256" key="4">
    <source>
        <dbReference type="ARBA" id="ARBA00022692"/>
    </source>
</evidence>
<keyword evidence="6 8" id="KW-0472">Membrane</keyword>
<evidence type="ECO:0000256" key="2">
    <source>
        <dbReference type="ARBA" id="ARBA00008574"/>
    </source>
</evidence>
<evidence type="ECO:0000256" key="5">
    <source>
        <dbReference type="ARBA" id="ARBA00022989"/>
    </source>
</evidence>
<comment type="domain">
    <text evidence="8">The DHHC domain is required for palmitoyltransferase activity.</text>
</comment>
<feature type="transmembrane region" description="Helical" evidence="8">
    <location>
        <begin position="260"/>
        <end position="285"/>
    </location>
</feature>
<dbReference type="EC" id="2.3.1.225" evidence="8"/>
<evidence type="ECO:0000259" key="9">
    <source>
        <dbReference type="Pfam" id="PF01529"/>
    </source>
</evidence>
<dbReference type="EMBL" id="JAJJMA010022536">
    <property type="protein sequence ID" value="MCL7023473.1"/>
    <property type="molecule type" value="Genomic_DNA"/>
</dbReference>
<feature type="transmembrane region" description="Helical" evidence="8">
    <location>
        <begin position="216"/>
        <end position="240"/>
    </location>
</feature>
<feature type="domain" description="Palmitoyltransferase DHHC" evidence="9">
    <location>
        <begin position="172"/>
        <end position="296"/>
    </location>
</feature>
<dbReference type="GO" id="GO:0016020">
    <property type="term" value="C:membrane"/>
    <property type="evidence" value="ECO:0007669"/>
    <property type="project" value="UniProtKB-SubCell"/>
</dbReference>
<dbReference type="InterPro" id="IPR001594">
    <property type="entry name" value="Palmitoyltrfase_DHHC"/>
</dbReference>
<dbReference type="PROSITE" id="PS50216">
    <property type="entry name" value="DHHC"/>
    <property type="match status" value="1"/>
</dbReference>
<dbReference type="InterPro" id="IPR039859">
    <property type="entry name" value="PFA4/ZDH16/20/ERF2-like"/>
</dbReference>
<feature type="transmembrane region" description="Helical" evidence="8">
    <location>
        <begin position="53"/>
        <end position="76"/>
    </location>
</feature>
<dbReference type="PANTHER" id="PTHR22883">
    <property type="entry name" value="ZINC FINGER DHHC DOMAIN CONTAINING PROTEIN"/>
    <property type="match status" value="1"/>
</dbReference>
<evidence type="ECO:0000256" key="8">
    <source>
        <dbReference type="RuleBase" id="RU079119"/>
    </source>
</evidence>
<comment type="subcellular location">
    <subcellularLocation>
        <location evidence="1">Membrane</location>
        <topology evidence="1">Multi-pass membrane protein</topology>
    </subcellularLocation>
</comment>
<evidence type="ECO:0000256" key="1">
    <source>
        <dbReference type="ARBA" id="ARBA00004141"/>
    </source>
</evidence>
<sequence>MEGKVVSDHDHMNKDTTEKDYKVTIKRAYKVWQGKNIFFFGGRLVFGPDIKSLVLTILLIVTPVILFCVCVSQRLIHEFPDGLGIAFVVIPAVFTAYIVLLLFLTSGRDPGIIPRNSRPPDPEDEGDGAGMPMSTYMSMSMSLDWAANPSGGASTIPPTKDVCVNGKVVKVKYCHTCMLYRPPRCSHCSICNNCVERFDHHCPWVGQCIGKRNYRFFFMFVSSTTMLCLYVLAFCCINIRKIMLDEHVDIWKAFAESSASAFLIVYTFIAVWFVGGLTAFHMYLISTNQTTYENFRYRYDGKTNPHNRGFVRNVAEIFFSRIPASRNNFRAKVKDLSFSGLSTSLSRGRTTPKTSIDIETGGKRQAVDAEELDDIQSQIGSITSLDRCGTEPRHTNLGQNGDWEITRDIHALAAEFGTHHGVADK</sequence>
<proteinExistence type="inferred from homology"/>
<dbReference type="Proteomes" id="UP001177140">
    <property type="component" value="Unassembled WGS sequence"/>
</dbReference>
<evidence type="ECO:0000256" key="3">
    <source>
        <dbReference type="ARBA" id="ARBA00022679"/>
    </source>
</evidence>
<evidence type="ECO:0000313" key="10">
    <source>
        <dbReference type="EMBL" id="MCL7023473.1"/>
    </source>
</evidence>
<dbReference type="AlphaFoldDB" id="A0AA41RZM5"/>
<keyword evidence="11" id="KW-1185">Reference proteome</keyword>
<dbReference type="GO" id="GO:0005783">
    <property type="term" value="C:endoplasmic reticulum"/>
    <property type="evidence" value="ECO:0007669"/>
    <property type="project" value="TreeGrafter"/>
</dbReference>
<dbReference type="PANTHER" id="PTHR22883:SF324">
    <property type="entry name" value="S-ACYLTRANSFERASE"/>
    <property type="match status" value="1"/>
</dbReference>
<comment type="similarity">
    <text evidence="2 8">Belongs to the DHHC palmitoyltransferase family.</text>
</comment>
<feature type="transmembrane region" description="Helical" evidence="8">
    <location>
        <begin position="82"/>
        <end position="105"/>
    </location>
</feature>
<name>A0AA41RZM5_PAPNU</name>
<organism evidence="10 11">
    <name type="scientific">Papaver nudicaule</name>
    <name type="common">Iceland poppy</name>
    <dbReference type="NCBI Taxonomy" id="74823"/>
    <lineage>
        <taxon>Eukaryota</taxon>
        <taxon>Viridiplantae</taxon>
        <taxon>Streptophyta</taxon>
        <taxon>Embryophyta</taxon>
        <taxon>Tracheophyta</taxon>
        <taxon>Spermatophyta</taxon>
        <taxon>Magnoliopsida</taxon>
        <taxon>Ranunculales</taxon>
        <taxon>Papaveraceae</taxon>
        <taxon>Papaveroideae</taxon>
        <taxon>Papaver</taxon>
    </lineage>
</organism>
<evidence type="ECO:0000313" key="11">
    <source>
        <dbReference type="Proteomes" id="UP001177140"/>
    </source>
</evidence>
<evidence type="ECO:0000256" key="6">
    <source>
        <dbReference type="ARBA" id="ARBA00023136"/>
    </source>
</evidence>